<dbReference type="Proteomes" id="UP000054018">
    <property type="component" value="Unassembled WGS sequence"/>
</dbReference>
<dbReference type="AlphaFoldDB" id="A0A0C9YIV5"/>
<sequence length="102" mass="10625">MADNSAKCKSSSIPVGVSTIDDILNMVIQAKRNAPVSPSSVTVRSSVNSTICGTSLIGNTARAPQTTIKAARMRRMTCGAQEVSHSSSESQVGGQTKIRCKA</sequence>
<keyword evidence="3" id="KW-1185">Reference proteome</keyword>
<evidence type="ECO:0000256" key="1">
    <source>
        <dbReference type="SAM" id="MobiDB-lite"/>
    </source>
</evidence>
<feature type="region of interest" description="Disordered" evidence="1">
    <location>
        <begin position="80"/>
        <end position="102"/>
    </location>
</feature>
<accession>A0A0C9YIV5</accession>
<protein>
    <submittedName>
        <fullName evidence="2">Uncharacterized protein</fullName>
    </submittedName>
</protein>
<reference evidence="2 3" key="1">
    <citation type="submission" date="2014-04" db="EMBL/GenBank/DDBJ databases">
        <authorList>
            <consortium name="DOE Joint Genome Institute"/>
            <person name="Kuo A."/>
            <person name="Kohler A."/>
            <person name="Costa M.D."/>
            <person name="Nagy L.G."/>
            <person name="Floudas D."/>
            <person name="Copeland A."/>
            <person name="Barry K.W."/>
            <person name="Cichocki N."/>
            <person name="Veneault-Fourrey C."/>
            <person name="LaButti K."/>
            <person name="Lindquist E.A."/>
            <person name="Lipzen A."/>
            <person name="Lundell T."/>
            <person name="Morin E."/>
            <person name="Murat C."/>
            <person name="Sun H."/>
            <person name="Tunlid A."/>
            <person name="Henrissat B."/>
            <person name="Grigoriev I.V."/>
            <person name="Hibbett D.S."/>
            <person name="Martin F."/>
            <person name="Nordberg H.P."/>
            <person name="Cantor M.N."/>
            <person name="Hua S.X."/>
        </authorList>
    </citation>
    <scope>NUCLEOTIDE SEQUENCE [LARGE SCALE GENOMIC DNA]</scope>
    <source>
        <strain evidence="2 3">441</strain>
    </source>
</reference>
<proteinExistence type="predicted"/>
<reference evidence="3" key="2">
    <citation type="submission" date="2015-01" db="EMBL/GenBank/DDBJ databases">
        <title>Evolutionary Origins and Diversification of the Mycorrhizal Mutualists.</title>
        <authorList>
            <consortium name="DOE Joint Genome Institute"/>
            <consortium name="Mycorrhizal Genomics Consortium"/>
            <person name="Kohler A."/>
            <person name="Kuo A."/>
            <person name="Nagy L.G."/>
            <person name="Floudas D."/>
            <person name="Copeland A."/>
            <person name="Barry K.W."/>
            <person name="Cichocki N."/>
            <person name="Veneault-Fourrey C."/>
            <person name="LaButti K."/>
            <person name="Lindquist E.A."/>
            <person name="Lipzen A."/>
            <person name="Lundell T."/>
            <person name="Morin E."/>
            <person name="Murat C."/>
            <person name="Riley R."/>
            <person name="Ohm R."/>
            <person name="Sun H."/>
            <person name="Tunlid A."/>
            <person name="Henrissat B."/>
            <person name="Grigoriev I.V."/>
            <person name="Hibbett D.S."/>
            <person name="Martin F."/>
        </authorList>
    </citation>
    <scope>NUCLEOTIDE SEQUENCE [LARGE SCALE GENOMIC DNA]</scope>
    <source>
        <strain evidence="3">441</strain>
    </source>
</reference>
<dbReference type="EMBL" id="KN833978">
    <property type="protein sequence ID" value="KIK13719.1"/>
    <property type="molecule type" value="Genomic_DNA"/>
</dbReference>
<gene>
    <name evidence="2" type="ORF">PISMIDRAFT_688448</name>
</gene>
<evidence type="ECO:0000313" key="2">
    <source>
        <dbReference type="EMBL" id="KIK13719.1"/>
    </source>
</evidence>
<organism evidence="2 3">
    <name type="scientific">Pisolithus microcarpus 441</name>
    <dbReference type="NCBI Taxonomy" id="765257"/>
    <lineage>
        <taxon>Eukaryota</taxon>
        <taxon>Fungi</taxon>
        <taxon>Dikarya</taxon>
        <taxon>Basidiomycota</taxon>
        <taxon>Agaricomycotina</taxon>
        <taxon>Agaricomycetes</taxon>
        <taxon>Agaricomycetidae</taxon>
        <taxon>Boletales</taxon>
        <taxon>Sclerodermatineae</taxon>
        <taxon>Pisolithaceae</taxon>
        <taxon>Pisolithus</taxon>
    </lineage>
</organism>
<dbReference type="HOGENOM" id="CLU_2278560_0_0_1"/>
<evidence type="ECO:0000313" key="3">
    <source>
        <dbReference type="Proteomes" id="UP000054018"/>
    </source>
</evidence>
<name>A0A0C9YIV5_9AGAM</name>
<feature type="compositionally biased region" description="Low complexity" evidence="1">
    <location>
        <begin position="81"/>
        <end position="94"/>
    </location>
</feature>